<gene>
    <name evidence="9" type="ORF">KFE25_008437</name>
</gene>
<organism evidence="9 10">
    <name type="scientific">Diacronema lutheri</name>
    <name type="common">Unicellular marine alga</name>
    <name type="synonym">Monochrysis lutheri</name>
    <dbReference type="NCBI Taxonomy" id="2081491"/>
    <lineage>
        <taxon>Eukaryota</taxon>
        <taxon>Haptista</taxon>
        <taxon>Haptophyta</taxon>
        <taxon>Pavlovophyceae</taxon>
        <taxon>Pavlovales</taxon>
        <taxon>Pavlovaceae</taxon>
        <taxon>Diacronema</taxon>
    </lineage>
</organism>
<dbReference type="InterPro" id="IPR000961">
    <property type="entry name" value="AGC-kinase_C"/>
</dbReference>
<dbReference type="SMART" id="SM00133">
    <property type="entry name" value="S_TK_X"/>
    <property type="match status" value="1"/>
</dbReference>
<dbReference type="Pfam" id="PF01593">
    <property type="entry name" value="Amino_oxidase"/>
    <property type="match status" value="1"/>
</dbReference>
<dbReference type="GO" id="GO:0004691">
    <property type="term" value="F:cAMP-dependent protein kinase activity"/>
    <property type="evidence" value="ECO:0007669"/>
    <property type="project" value="TreeGrafter"/>
</dbReference>
<dbReference type="GO" id="GO:0005829">
    <property type="term" value="C:cytosol"/>
    <property type="evidence" value="ECO:0007669"/>
    <property type="project" value="TreeGrafter"/>
</dbReference>
<dbReference type="PROSITE" id="PS51285">
    <property type="entry name" value="AGC_KINASE_CTER"/>
    <property type="match status" value="1"/>
</dbReference>
<dbReference type="PANTHER" id="PTHR24353">
    <property type="entry name" value="CYCLIC NUCLEOTIDE-DEPENDENT PROTEIN KINASE"/>
    <property type="match status" value="1"/>
</dbReference>
<dbReference type="CDD" id="cd05580">
    <property type="entry name" value="STKc_PKA_like"/>
    <property type="match status" value="1"/>
</dbReference>
<dbReference type="PROSITE" id="PS00108">
    <property type="entry name" value="PROTEIN_KINASE_ST"/>
    <property type="match status" value="1"/>
</dbReference>
<evidence type="ECO:0000256" key="6">
    <source>
        <dbReference type="SAM" id="MobiDB-lite"/>
    </source>
</evidence>
<evidence type="ECO:0000259" key="8">
    <source>
        <dbReference type="PROSITE" id="PS51285"/>
    </source>
</evidence>
<dbReference type="InterPro" id="IPR036188">
    <property type="entry name" value="FAD/NAD-bd_sf"/>
</dbReference>
<dbReference type="SUPFAM" id="SSF54373">
    <property type="entry name" value="FAD-linked reductases, C-terminal domain"/>
    <property type="match status" value="1"/>
</dbReference>
<evidence type="ECO:0000256" key="3">
    <source>
        <dbReference type="ARBA" id="ARBA00022741"/>
    </source>
</evidence>
<evidence type="ECO:0000256" key="1">
    <source>
        <dbReference type="ARBA" id="ARBA00022527"/>
    </source>
</evidence>
<dbReference type="Gene3D" id="1.10.510.10">
    <property type="entry name" value="Transferase(Phosphotransferase) domain 1"/>
    <property type="match status" value="1"/>
</dbReference>
<keyword evidence="10" id="KW-1185">Reference proteome</keyword>
<dbReference type="Pfam" id="PF13450">
    <property type="entry name" value="NAD_binding_8"/>
    <property type="match status" value="1"/>
</dbReference>
<dbReference type="InterPro" id="IPR000719">
    <property type="entry name" value="Prot_kinase_dom"/>
</dbReference>
<dbReference type="FunFam" id="1.10.510.10:FF:000005">
    <property type="entry name" value="cAMP-dependent protein kinase catalytic subunit alpha"/>
    <property type="match status" value="1"/>
</dbReference>
<dbReference type="AlphaFoldDB" id="A0A8J5X8W2"/>
<dbReference type="PROSITE" id="PS50011">
    <property type="entry name" value="PROTEIN_KINASE_DOM"/>
    <property type="match status" value="1"/>
</dbReference>
<keyword evidence="5" id="KW-0067">ATP-binding</keyword>
<dbReference type="PRINTS" id="PR00419">
    <property type="entry name" value="ADXRDTASE"/>
</dbReference>
<protein>
    <recommendedName>
        <fullName evidence="11">Amine oxidase</fullName>
    </recommendedName>
</protein>
<dbReference type="FunFam" id="3.30.200.20:FF:000005">
    <property type="entry name" value="cAMP-dependent protein kinase catalytic subunit"/>
    <property type="match status" value="1"/>
</dbReference>
<dbReference type="InterPro" id="IPR002937">
    <property type="entry name" value="Amino_oxidase"/>
</dbReference>
<feature type="region of interest" description="Disordered" evidence="6">
    <location>
        <begin position="314"/>
        <end position="339"/>
    </location>
</feature>
<evidence type="ECO:0000256" key="2">
    <source>
        <dbReference type="ARBA" id="ARBA00022679"/>
    </source>
</evidence>
<dbReference type="SMART" id="SM00220">
    <property type="entry name" value="S_TKc"/>
    <property type="match status" value="1"/>
</dbReference>
<evidence type="ECO:0000259" key="7">
    <source>
        <dbReference type="PROSITE" id="PS50011"/>
    </source>
</evidence>
<dbReference type="GO" id="GO:0005952">
    <property type="term" value="C:cAMP-dependent protein kinase complex"/>
    <property type="evidence" value="ECO:0007669"/>
    <property type="project" value="TreeGrafter"/>
</dbReference>
<keyword evidence="3" id="KW-0547">Nucleotide-binding</keyword>
<dbReference type="Pfam" id="PF00069">
    <property type="entry name" value="Pkinase"/>
    <property type="match status" value="1"/>
</dbReference>
<dbReference type="Proteomes" id="UP000751190">
    <property type="component" value="Unassembled WGS sequence"/>
</dbReference>
<evidence type="ECO:0000256" key="4">
    <source>
        <dbReference type="ARBA" id="ARBA00022777"/>
    </source>
</evidence>
<evidence type="ECO:0000313" key="10">
    <source>
        <dbReference type="Proteomes" id="UP000751190"/>
    </source>
</evidence>
<dbReference type="InterPro" id="IPR011009">
    <property type="entry name" value="Kinase-like_dom_sf"/>
</dbReference>
<keyword evidence="4" id="KW-0418">Kinase</keyword>
<dbReference type="GO" id="GO:0016491">
    <property type="term" value="F:oxidoreductase activity"/>
    <property type="evidence" value="ECO:0007669"/>
    <property type="project" value="InterPro"/>
</dbReference>
<feature type="domain" description="Protein kinase" evidence="7">
    <location>
        <begin position="39"/>
        <end position="293"/>
    </location>
</feature>
<dbReference type="SUPFAM" id="SSF51905">
    <property type="entry name" value="FAD/NAD(P)-binding domain"/>
    <property type="match status" value="1"/>
</dbReference>
<reference evidence="9" key="1">
    <citation type="submission" date="2021-05" db="EMBL/GenBank/DDBJ databases">
        <title>The genome of the haptophyte Pavlova lutheri (Diacronema luteri, Pavlovales) - a model for lipid biosynthesis in eukaryotic algae.</title>
        <authorList>
            <person name="Hulatt C.J."/>
            <person name="Posewitz M.C."/>
        </authorList>
    </citation>
    <scope>NUCLEOTIDE SEQUENCE</scope>
    <source>
        <strain evidence="9">NIVA-4/92</strain>
    </source>
</reference>
<comment type="caution">
    <text evidence="9">The sequence shown here is derived from an EMBL/GenBank/DDBJ whole genome shotgun (WGS) entry which is preliminary data.</text>
</comment>
<dbReference type="EMBL" id="JAGTXO010000049">
    <property type="protein sequence ID" value="KAG8458640.1"/>
    <property type="molecule type" value="Genomic_DNA"/>
</dbReference>
<dbReference type="Gene3D" id="3.30.200.20">
    <property type="entry name" value="Phosphorylase Kinase, domain 1"/>
    <property type="match status" value="1"/>
</dbReference>
<evidence type="ECO:0008006" key="11">
    <source>
        <dbReference type="Google" id="ProtNLM"/>
    </source>
</evidence>
<evidence type="ECO:0000313" key="9">
    <source>
        <dbReference type="EMBL" id="KAG8458640.1"/>
    </source>
</evidence>
<dbReference type="PANTHER" id="PTHR24353:SF37">
    <property type="entry name" value="CAMP-DEPENDENT PROTEIN KINASE CATALYTIC SUBUNIT PRKX"/>
    <property type="match status" value="1"/>
</dbReference>
<dbReference type="Gene3D" id="3.50.50.60">
    <property type="entry name" value="FAD/NAD(P)-binding domain"/>
    <property type="match status" value="1"/>
</dbReference>
<accession>A0A8J5X8W2</accession>
<dbReference type="OrthoDB" id="63267at2759"/>
<name>A0A8J5X8W2_DIALT</name>
<dbReference type="SUPFAM" id="SSF56112">
    <property type="entry name" value="Protein kinase-like (PK-like)"/>
    <property type="match status" value="1"/>
</dbReference>
<evidence type="ECO:0000256" key="5">
    <source>
        <dbReference type="ARBA" id="ARBA00022840"/>
    </source>
</evidence>
<sequence length="806" mass="87237">MYKTKDGTSRSKAPVEESHVTNTSTLRSVFAKSAKLEAFDVLDTLGTGTFGRVRLCRHTDTGRYQALKIMKKSEVVRLKQVDHIKSEKEILTAVQHPFIITLYGVFQDERNLYMVLEYVPGGELFTHLRKAGKFTNDQTRFYAAQIVMAVQALHADSIVYRDLKPENLLLDEDGYLKITDFGFAKYVEDRTWTLCGTPEYLAPEIIQSRGHGKAVDWWALGILVYEMLAGYPPYYDESPFGIYQKILAAKLEFPRHFETHARDLVRKLLTADRTKRIGNLKGGAEDIKKHKWFRGLNWAALYNKQIPAPIVPEIDGPGDTRQYDKYADSSEESGPLLQPSQHQQFFGDCVCVVGAGAAGLAAADALARAGWRVTVLEARDRVGGRCAHAVLAGVDVDLGAEFSHGDGAVLALCADAHVSPRALYSWDEDAPADLRARLSVDGALLDPSGDHAVPRACRALYEELMSDARWSIGTSASADVSFASLARARGLPPAVVGALDAMHAVEYATCLDDLGVVEWRRREEVLSGRSCSTDFSLLGKYTHALGWLARRAVAAGARLRLASAVRCVAALDAEACVLVDGERFDRAIVTVPLGVLQSGEVRLDGVSIAFREAVRAVRFHGASKVIVAIAPAEWARQLPGGQPLVPMVLCAGDAGDFARQIWTRVSEPAGIVIVTGFLAGPRDCAAAEALTTDEAAESLLAQLARVLGCAFPPLRCVDALKIDWRADEWSRGGYSSPTVGAVGAWRRLQRTGSRVLLYAGEAAHERGSTVDSALESGRRAAAELGLALALASGGVHAAASAAPSSI</sequence>
<feature type="domain" description="AGC-kinase C-terminal" evidence="8">
    <location>
        <begin position="294"/>
        <end position="360"/>
    </location>
</feature>
<dbReference type="InterPro" id="IPR008271">
    <property type="entry name" value="Ser/Thr_kinase_AS"/>
</dbReference>
<keyword evidence="2" id="KW-0808">Transferase</keyword>
<proteinExistence type="predicted"/>
<dbReference type="GO" id="GO:0005524">
    <property type="term" value="F:ATP binding"/>
    <property type="evidence" value="ECO:0007669"/>
    <property type="project" value="UniProtKB-KW"/>
</dbReference>
<keyword evidence="1" id="KW-0723">Serine/threonine-protein kinase</keyword>